<feature type="compositionally biased region" description="Basic and acidic residues" evidence="1">
    <location>
        <begin position="21"/>
        <end position="30"/>
    </location>
</feature>
<feature type="non-terminal residue" evidence="2">
    <location>
        <position position="225"/>
    </location>
</feature>
<keyword evidence="2" id="KW-0808">Transferase</keyword>
<keyword evidence="2" id="KW-0489">Methyltransferase</keyword>
<feature type="compositionally biased region" description="Basic residues" evidence="1">
    <location>
        <begin position="178"/>
        <end position="187"/>
    </location>
</feature>
<sequence length="225" mass="24851">GGQSRTDRRVVPAARPCLGRGPREHADRGGLARPLPRPPAPGRRRPRHRVRLRRADRPPPRREEPSGHRRGLVAGDDRHVPGSLAGTGLARRRHADAVARPRLRRPPRLGQLLPPQPPGPAPDVPDLPGARRPRRRPDVHQRPGVRRGDRQLPGRAPLPRQPGRGGVPGAAGGERLQRRGARRRRPDLRRPHGLAGSAESAFGPRRPFWRSGPGHRARLGIERPL</sequence>
<dbReference type="GO" id="GO:0032259">
    <property type="term" value="P:methylation"/>
    <property type="evidence" value="ECO:0007669"/>
    <property type="project" value="UniProtKB-KW"/>
</dbReference>
<dbReference type="AlphaFoldDB" id="A0A6J4JN26"/>
<feature type="compositionally biased region" description="Basic and acidic residues" evidence="1">
    <location>
        <begin position="53"/>
        <end position="67"/>
    </location>
</feature>
<proteinExistence type="predicted"/>
<feature type="compositionally biased region" description="Basic and acidic residues" evidence="1">
    <location>
        <begin position="1"/>
        <end position="10"/>
    </location>
</feature>
<dbReference type="GO" id="GO:0008168">
    <property type="term" value="F:methyltransferase activity"/>
    <property type="evidence" value="ECO:0007669"/>
    <property type="project" value="UniProtKB-KW"/>
</dbReference>
<dbReference type="EMBL" id="CADCTL010000290">
    <property type="protein sequence ID" value="CAA9282877.1"/>
    <property type="molecule type" value="Genomic_DNA"/>
</dbReference>
<feature type="compositionally biased region" description="Gly residues" evidence="1">
    <location>
        <begin position="163"/>
        <end position="172"/>
    </location>
</feature>
<feature type="region of interest" description="Disordered" evidence="1">
    <location>
        <begin position="1"/>
        <end position="225"/>
    </location>
</feature>
<feature type="compositionally biased region" description="Basic residues" evidence="1">
    <location>
        <begin position="42"/>
        <end position="52"/>
    </location>
</feature>
<feature type="non-terminal residue" evidence="2">
    <location>
        <position position="1"/>
    </location>
</feature>
<organism evidence="2">
    <name type="scientific">uncultured Acetobacteraceae bacterium</name>
    <dbReference type="NCBI Taxonomy" id="169975"/>
    <lineage>
        <taxon>Bacteria</taxon>
        <taxon>Pseudomonadati</taxon>
        <taxon>Pseudomonadota</taxon>
        <taxon>Alphaproteobacteria</taxon>
        <taxon>Acetobacterales</taxon>
        <taxon>Acetobacteraceae</taxon>
        <taxon>environmental samples</taxon>
    </lineage>
</organism>
<name>A0A6J4JN26_9PROT</name>
<protein>
    <submittedName>
        <fullName evidence="2">SAM-dependent methyltransferase</fullName>
    </submittedName>
</protein>
<evidence type="ECO:0000313" key="2">
    <source>
        <dbReference type="EMBL" id="CAA9282877.1"/>
    </source>
</evidence>
<feature type="compositionally biased region" description="Pro residues" evidence="1">
    <location>
        <begin position="114"/>
        <end position="125"/>
    </location>
</feature>
<reference evidence="2" key="1">
    <citation type="submission" date="2020-02" db="EMBL/GenBank/DDBJ databases">
        <authorList>
            <person name="Meier V. D."/>
        </authorList>
    </citation>
    <scope>NUCLEOTIDE SEQUENCE</scope>
    <source>
        <strain evidence="2">AVDCRST_MAG04</strain>
    </source>
</reference>
<evidence type="ECO:0000256" key="1">
    <source>
        <dbReference type="SAM" id="MobiDB-lite"/>
    </source>
</evidence>
<accession>A0A6J4JN26</accession>
<gene>
    <name evidence="2" type="ORF">AVDCRST_MAG04-3861</name>
</gene>
<feature type="compositionally biased region" description="Basic and acidic residues" evidence="1">
    <location>
        <begin position="136"/>
        <end position="152"/>
    </location>
</feature>